<comment type="similarity">
    <text evidence="2 9">Belongs to the zinc-containing alcohol dehydrogenase family.</text>
</comment>
<dbReference type="InterPro" id="IPR011032">
    <property type="entry name" value="GroES-like_sf"/>
</dbReference>
<dbReference type="InterPro" id="IPR013154">
    <property type="entry name" value="ADH-like_N"/>
</dbReference>
<dbReference type="CDD" id="cd05284">
    <property type="entry name" value="arabinose_DH_like"/>
    <property type="match status" value="1"/>
</dbReference>
<evidence type="ECO:0000256" key="2">
    <source>
        <dbReference type="ARBA" id="ARBA00008072"/>
    </source>
</evidence>
<sequence>MRALRLPGWKSEPELIEVDEPTPGPGQVVVKIGGAGACHSDLHLMHDFEPGAVPWNPPFTLGHENAGWVHALGAGVTGLEVGQPVAVYGPWGCGTCARCRVGVDPYCENTAAAPAPGGGGGLGADGGMADYQLVPDARHLVPLPDGLDPVRAAPLTDAGLTPYHAIRRSWPKLVPGSTAVVIGVGGLGHVGIQILKATTAARVVAVDTRDAALRLAEECGADLALTSGAGTADEIRRFTGGRGADVILDFVGADATLALGVAAARTVGDLTIIGIGGGTLPVGFFSVPYELSIQTTYWGSRPELVEVLDLGARGLVRPKETTYPLEEAVTAYRQMRDGTLDGRAVIVP</sequence>
<dbReference type="EC" id="1.1.1.1" evidence="3"/>
<comment type="catalytic activity">
    <reaction evidence="8">
        <text>a primary alcohol + NAD(+) = an aldehyde + NADH + H(+)</text>
        <dbReference type="Rhea" id="RHEA:10736"/>
        <dbReference type="ChEBI" id="CHEBI:15378"/>
        <dbReference type="ChEBI" id="CHEBI:15734"/>
        <dbReference type="ChEBI" id="CHEBI:17478"/>
        <dbReference type="ChEBI" id="CHEBI:57540"/>
        <dbReference type="ChEBI" id="CHEBI:57945"/>
        <dbReference type="EC" id="1.1.1.1"/>
    </reaction>
</comment>
<evidence type="ECO:0000256" key="6">
    <source>
        <dbReference type="ARBA" id="ARBA00023002"/>
    </source>
</evidence>
<evidence type="ECO:0000256" key="4">
    <source>
        <dbReference type="ARBA" id="ARBA00022723"/>
    </source>
</evidence>
<dbReference type="InterPro" id="IPR002328">
    <property type="entry name" value="ADH_Zn_CS"/>
</dbReference>
<keyword evidence="12" id="KW-1185">Reference proteome</keyword>
<evidence type="ECO:0000256" key="8">
    <source>
        <dbReference type="ARBA" id="ARBA00049243"/>
    </source>
</evidence>
<keyword evidence="4 9" id="KW-0479">Metal-binding</keyword>
<evidence type="ECO:0000313" key="12">
    <source>
        <dbReference type="Proteomes" id="UP000198217"/>
    </source>
</evidence>
<evidence type="ECO:0000256" key="9">
    <source>
        <dbReference type="RuleBase" id="RU361277"/>
    </source>
</evidence>
<dbReference type="Pfam" id="PF00107">
    <property type="entry name" value="ADH_zinc_N"/>
    <property type="match status" value="1"/>
</dbReference>
<reference evidence="11 12" key="1">
    <citation type="submission" date="2016-06" db="EMBL/GenBank/DDBJ databases">
        <authorList>
            <person name="Kjaerup R.B."/>
            <person name="Dalgaard T.S."/>
            <person name="Juul-Madsen H.R."/>
        </authorList>
    </citation>
    <scope>NUCLEOTIDE SEQUENCE [LARGE SCALE GENOMIC DNA]</scope>
    <source>
        <strain evidence="11 12">DSM 43904</strain>
    </source>
</reference>
<evidence type="ECO:0000313" key="11">
    <source>
        <dbReference type="EMBL" id="SCG63852.1"/>
    </source>
</evidence>
<dbReference type="InterPro" id="IPR036291">
    <property type="entry name" value="NAD(P)-bd_dom_sf"/>
</dbReference>
<keyword evidence="5 9" id="KW-0862">Zinc</keyword>
<name>A0A1C5IZU1_9ACTN</name>
<protein>
    <recommendedName>
        <fullName evidence="3">alcohol dehydrogenase</fullName>
        <ecNumber evidence="3">1.1.1.1</ecNumber>
    </recommendedName>
</protein>
<accession>A0A1C5IZU1</accession>
<dbReference type="AlphaFoldDB" id="A0A1C5IZU1"/>
<organism evidence="11 12">
    <name type="scientific">Micromonospora echinaurantiaca</name>
    <dbReference type="NCBI Taxonomy" id="47857"/>
    <lineage>
        <taxon>Bacteria</taxon>
        <taxon>Bacillati</taxon>
        <taxon>Actinomycetota</taxon>
        <taxon>Actinomycetes</taxon>
        <taxon>Micromonosporales</taxon>
        <taxon>Micromonosporaceae</taxon>
        <taxon>Micromonospora</taxon>
    </lineage>
</organism>
<comment type="catalytic activity">
    <reaction evidence="7">
        <text>a secondary alcohol + NAD(+) = a ketone + NADH + H(+)</text>
        <dbReference type="Rhea" id="RHEA:10740"/>
        <dbReference type="ChEBI" id="CHEBI:15378"/>
        <dbReference type="ChEBI" id="CHEBI:17087"/>
        <dbReference type="ChEBI" id="CHEBI:35681"/>
        <dbReference type="ChEBI" id="CHEBI:57540"/>
        <dbReference type="ChEBI" id="CHEBI:57945"/>
        <dbReference type="EC" id="1.1.1.1"/>
    </reaction>
</comment>
<dbReference type="PROSITE" id="PS00059">
    <property type="entry name" value="ADH_ZINC"/>
    <property type="match status" value="1"/>
</dbReference>
<keyword evidence="6" id="KW-0560">Oxidoreductase</keyword>
<evidence type="ECO:0000256" key="1">
    <source>
        <dbReference type="ARBA" id="ARBA00001947"/>
    </source>
</evidence>
<dbReference type="GO" id="GO:0008270">
    <property type="term" value="F:zinc ion binding"/>
    <property type="evidence" value="ECO:0007669"/>
    <property type="project" value="InterPro"/>
</dbReference>
<dbReference type="Pfam" id="PF08240">
    <property type="entry name" value="ADH_N"/>
    <property type="match status" value="1"/>
</dbReference>
<feature type="domain" description="Enoyl reductase (ER)" evidence="10">
    <location>
        <begin position="2"/>
        <end position="346"/>
    </location>
</feature>
<dbReference type="Gene3D" id="3.90.180.10">
    <property type="entry name" value="Medium-chain alcohol dehydrogenases, catalytic domain"/>
    <property type="match status" value="1"/>
</dbReference>
<dbReference type="PANTHER" id="PTHR42940">
    <property type="entry name" value="ALCOHOL DEHYDROGENASE 1-RELATED"/>
    <property type="match status" value="1"/>
</dbReference>
<dbReference type="RefSeq" id="WP_088995074.1">
    <property type="nucleotide sequence ID" value="NZ_LT607750.1"/>
</dbReference>
<dbReference type="Proteomes" id="UP000198217">
    <property type="component" value="Chromosome I"/>
</dbReference>
<evidence type="ECO:0000256" key="5">
    <source>
        <dbReference type="ARBA" id="ARBA00022833"/>
    </source>
</evidence>
<evidence type="ECO:0000259" key="10">
    <source>
        <dbReference type="SMART" id="SM00829"/>
    </source>
</evidence>
<comment type="cofactor">
    <cofactor evidence="1 9">
        <name>Zn(2+)</name>
        <dbReference type="ChEBI" id="CHEBI:29105"/>
    </cofactor>
</comment>
<dbReference type="SMART" id="SM00829">
    <property type="entry name" value="PKS_ER"/>
    <property type="match status" value="1"/>
</dbReference>
<dbReference type="GO" id="GO:0004022">
    <property type="term" value="F:alcohol dehydrogenase (NAD+) activity"/>
    <property type="evidence" value="ECO:0007669"/>
    <property type="project" value="UniProtKB-EC"/>
</dbReference>
<evidence type="ECO:0000256" key="3">
    <source>
        <dbReference type="ARBA" id="ARBA00013190"/>
    </source>
</evidence>
<dbReference type="PANTHER" id="PTHR42940:SF8">
    <property type="entry name" value="VACUOLAR PROTEIN SORTING-ASSOCIATED PROTEIN 11"/>
    <property type="match status" value="1"/>
</dbReference>
<proteinExistence type="inferred from homology"/>
<gene>
    <name evidence="11" type="ORF">GA0070609_3914</name>
</gene>
<dbReference type="InterPro" id="IPR013149">
    <property type="entry name" value="ADH-like_C"/>
</dbReference>
<evidence type="ECO:0000256" key="7">
    <source>
        <dbReference type="ARBA" id="ARBA00049164"/>
    </source>
</evidence>
<dbReference type="Gene3D" id="3.40.50.720">
    <property type="entry name" value="NAD(P)-binding Rossmann-like Domain"/>
    <property type="match status" value="1"/>
</dbReference>
<dbReference type="SUPFAM" id="SSF50129">
    <property type="entry name" value="GroES-like"/>
    <property type="match status" value="1"/>
</dbReference>
<dbReference type="EMBL" id="LT607750">
    <property type="protein sequence ID" value="SCG63852.1"/>
    <property type="molecule type" value="Genomic_DNA"/>
</dbReference>
<dbReference type="SUPFAM" id="SSF51735">
    <property type="entry name" value="NAD(P)-binding Rossmann-fold domains"/>
    <property type="match status" value="1"/>
</dbReference>
<dbReference type="InterPro" id="IPR020843">
    <property type="entry name" value="ER"/>
</dbReference>